<dbReference type="Proteomes" id="UP000541154">
    <property type="component" value="Unassembled WGS sequence"/>
</dbReference>
<dbReference type="Gene3D" id="1.20.1250.20">
    <property type="entry name" value="MFS general substrate transporter like domains"/>
    <property type="match status" value="1"/>
</dbReference>
<dbReference type="InterPro" id="IPR036259">
    <property type="entry name" value="MFS_trans_sf"/>
</dbReference>
<keyword evidence="4" id="KW-1133">Transmembrane helix</keyword>
<protein>
    <recommendedName>
        <fullName evidence="9">Major facilitator superfamily (MFS) profile domain-containing protein</fullName>
    </recommendedName>
</protein>
<evidence type="ECO:0000313" key="8">
    <source>
        <dbReference type="Proteomes" id="UP000541154"/>
    </source>
</evidence>
<proteinExistence type="predicted"/>
<evidence type="ECO:0000256" key="6">
    <source>
        <dbReference type="SAM" id="MobiDB-lite"/>
    </source>
</evidence>
<name>A0A8H6E225_PETAA</name>
<comment type="caution">
    <text evidence="7">The sequence shown here is derived from an EMBL/GenBank/DDBJ whole genome shotgun (WGS) entry which is preliminary data.</text>
</comment>
<dbReference type="PANTHER" id="PTHR43791">
    <property type="entry name" value="PERMEASE-RELATED"/>
    <property type="match status" value="1"/>
</dbReference>
<evidence type="ECO:0000256" key="2">
    <source>
        <dbReference type="ARBA" id="ARBA00022448"/>
    </source>
</evidence>
<dbReference type="SUPFAM" id="SSF103473">
    <property type="entry name" value="MFS general substrate transporter"/>
    <property type="match status" value="1"/>
</dbReference>
<evidence type="ECO:0000256" key="5">
    <source>
        <dbReference type="ARBA" id="ARBA00023136"/>
    </source>
</evidence>
<feature type="region of interest" description="Disordered" evidence="6">
    <location>
        <begin position="1"/>
        <end position="32"/>
    </location>
</feature>
<dbReference type="GO" id="GO:0022857">
    <property type="term" value="F:transmembrane transporter activity"/>
    <property type="evidence" value="ECO:0007669"/>
    <property type="project" value="TreeGrafter"/>
</dbReference>
<reference evidence="7 8" key="1">
    <citation type="submission" date="2019-04" db="EMBL/GenBank/DDBJ databases">
        <title>Aspergillus burnettii sp. nov., novel species from soil in southeast Queensland.</title>
        <authorList>
            <person name="Gilchrist C.L.M."/>
            <person name="Pitt J.I."/>
            <person name="Lange L."/>
            <person name="Lacey H.J."/>
            <person name="Vuong D."/>
            <person name="Midgley D.J."/>
            <person name="Greenfield P."/>
            <person name="Bradbury M."/>
            <person name="Lacey E."/>
            <person name="Busk P.K."/>
            <person name="Pilgaard B."/>
            <person name="Chooi Y.H."/>
            <person name="Piggott A.M."/>
        </authorList>
    </citation>
    <scope>NUCLEOTIDE SEQUENCE [LARGE SCALE GENOMIC DNA]</scope>
    <source>
        <strain evidence="7 8">FRR 5400</strain>
    </source>
</reference>
<keyword evidence="5" id="KW-0472">Membrane</keyword>
<keyword evidence="2" id="KW-0813">Transport</keyword>
<evidence type="ECO:0000256" key="1">
    <source>
        <dbReference type="ARBA" id="ARBA00004141"/>
    </source>
</evidence>
<dbReference type="GO" id="GO:0016020">
    <property type="term" value="C:membrane"/>
    <property type="evidence" value="ECO:0007669"/>
    <property type="project" value="UniProtKB-SubCell"/>
</dbReference>
<organism evidence="7 8">
    <name type="scientific">Petromyces alliaceus</name>
    <name type="common">Aspergillus alliaceus</name>
    <dbReference type="NCBI Taxonomy" id="209559"/>
    <lineage>
        <taxon>Eukaryota</taxon>
        <taxon>Fungi</taxon>
        <taxon>Dikarya</taxon>
        <taxon>Ascomycota</taxon>
        <taxon>Pezizomycotina</taxon>
        <taxon>Eurotiomycetes</taxon>
        <taxon>Eurotiomycetidae</taxon>
        <taxon>Eurotiales</taxon>
        <taxon>Aspergillaceae</taxon>
        <taxon>Aspergillus</taxon>
        <taxon>Aspergillus subgen. Circumdati</taxon>
    </lineage>
</organism>
<keyword evidence="3" id="KW-0812">Transmembrane</keyword>
<keyword evidence="8" id="KW-1185">Reference proteome</keyword>
<dbReference type="AlphaFoldDB" id="A0A8H6E225"/>
<gene>
    <name evidence="7" type="ORF">ETB97_007300</name>
</gene>
<comment type="subcellular location">
    <subcellularLocation>
        <location evidence="1">Membrane</location>
        <topology evidence="1">Multi-pass membrane protein</topology>
    </subcellularLocation>
</comment>
<sequence>MDPYKTGNIQATDVAKDGTQTNLVEPEDTYREERSVRQKTDFKVFLWILVVFFGLNIDRGNLGNASADNHLPDLGINTNDYNNAQDMYRTGFLIAEIPSQMIGKRLGPDRWIPVQIIL</sequence>
<evidence type="ECO:0000256" key="4">
    <source>
        <dbReference type="ARBA" id="ARBA00022989"/>
    </source>
</evidence>
<accession>A0A8H6E225</accession>
<dbReference type="EMBL" id="SPNV01000317">
    <property type="protein sequence ID" value="KAF5856469.1"/>
    <property type="molecule type" value="Genomic_DNA"/>
</dbReference>
<evidence type="ECO:0000313" key="7">
    <source>
        <dbReference type="EMBL" id="KAF5856469.1"/>
    </source>
</evidence>
<dbReference type="PANTHER" id="PTHR43791:SF65">
    <property type="entry name" value="MAJOR FACILITATOR SUPERFAMILY (MFS) PROFILE DOMAIN-CONTAINING PROTEIN-RELATED"/>
    <property type="match status" value="1"/>
</dbReference>
<evidence type="ECO:0000256" key="3">
    <source>
        <dbReference type="ARBA" id="ARBA00022692"/>
    </source>
</evidence>
<evidence type="ECO:0008006" key="9">
    <source>
        <dbReference type="Google" id="ProtNLM"/>
    </source>
</evidence>